<comment type="caution">
    <text evidence="1">The sequence shown here is derived from an EMBL/GenBank/DDBJ whole genome shotgun (WGS) entry which is preliminary data.</text>
</comment>
<gene>
    <name evidence="1" type="ORF">P1J78_12710</name>
</gene>
<proteinExistence type="predicted"/>
<evidence type="ECO:0000313" key="2">
    <source>
        <dbReference type="Proteomes" id="UP001220964"/>
    </source>
</evidence>
<evidence type="ECO:0000313" key="1">
    <source>
        <dbReference type="EMBL" id="MDF0601599.1"/>
    </source>
</evidence>
<dbReference type="AlphaFoldDB" id="A0AAE3TA36"/>
<name>A0AAE3TA36_9RHOB</name>
<accession>A0AAE3TA36</accession>
<sequence>MSVTQGFRRTFDLRYQVTGQPSGRPQIPLFFARPESAQRDGRVWKTIWEDARARLARNPMSRYTVGHVTRPVARDGGPVPAS</sequence>
<dbReference type="EMBL" id="JARGYC010000030">
    <property type="protein sequence ID" value="MDF0601599.1"/>
    <property type="molecule type" value="Genomic_DNA"/>
</dbReference>
<reference evidence="1" key="1">
    <citation type="submission" date="2023-03" db="EMBL/GenBank/DDBJ databases">
        <title>Multiphase analysis and comparison of six strains from genera Psychromarinibacter, Lutimaribacter, and Maritimibacter, including a novel species: Psychromarinibacter sediminicola sp. nov.</title>
        <authorList>
            <person name="Wang Y.-H."/>
            <person name="Ye M.-Q."/>
            <person name="Du Z.-J."/>
        </authorList>
    </citation>
    <scope>NUCLEOTIDE SEQUENCE</scope>
    <source>
        <strain evidence="1">C21-152</strain>
    </source>
</reference>
<keyword evidence="2" id="KW-1185">Reference proteome</keyword>
<dbReference type="Proteomes" id="UP001220964">
    <property type="component" value="Unassembled WGS sequence"/>
</dbReference>
<organism evidence="1 2">
    <name type="scientific">Psychromarinibacter sediminicola</name>
    <dbReference type="NCBI Taxonomy" id="3033385"/>
    <lineage>
        <taxon>Bacteria</taxon>
        <taxon>Pseudomonadati</taxon>
        <taxon>Pseudomonadota</taxon>
        <taxon>Alphaproteobacteria</taxon>
        <taxon>Rhodobacterales</taxon>
        <taxon>Paracoccaceae</taxon>
        <taxon>Psychromarinibacter</taxon>
    </lineage>
</organism>
<protein>
    <submittedName>
        <fullName evidence="1">Uncharacterized protein</fullName>
    </submittedName>
</protein>
<dbReference type="RefSeq" id="WP_275567740.1">
    <property type="nucleotide sequence ID" value="NZ_JARGYC010000030.1"/>
</dbReference>